<organism evidence="9 10">
    <name type="scientific">Fusarium torreyae</name>
    <dbReference type="NCBI Taxonomy" id="1237075"/>
    <lineage>
        <taxon>Eukaryota</taxon>
        <taxon>Fungi</taxon>
        <taxon>Dikarya</taxon>
        <taxon>Ascomycota</taxon>
        <taxon>Pezizomycotina</taxon>
        <taxon>Sordariomycetes</taxon>
        <taxon>Hypocreomycetidae</taxon>
        <taxon>Hypocreales</taxon>
        <taxon>Nectriaceae</taxon>
        <taxon>Fusarium</taxon>
    </lineage>
</organism>
<evidence type="ECO:0000256" key="6">
    <source>
        <dbReference type="ARBA" id="ARBA00023136"/>
    </source>
</evidence>
<dbReference type="AlphaFoldDB" id="A0A9W8SDC9"/>
<dbReference type="GO" id="GO:0006207">
    <property type="term" value="P:'de novo' pyrimidine nucleobase biosynthetic process"/>
    <property type="evidence" value="ECO:0007669"/>
    <property type="project" value="InterPro"/>
</dbReference>
<comment type="caution">
    <text evidence="9">The sequence shown here is derived from an EMBL/GenBank/DDBJ whole genome shotgun (WGS) entry which is preliminary data.</text>
</comment>
<dbReference type="OrthoDB" id="14784at2759"/>
<dbReference type="GO" id="GO:0009220">
    <property type="term" value="P:pyrimidine ribonucleotide biosynthetic process"/>
    <property type="evidence" value="ECO:0007669"/>
    <property type="project" value="TreeGrafter"/>
</dbReference>
<name>A0A9W8SDC9_9HYPO</name>
<evidence type="ECO:0000256" key="7">
    <source>
        <dbReference type="SAM" id="MobiDB-lite"/>
    </source>
</evidence>
<evidence type="ECO:0000256" key="5">
    <source>
        <dbReference type="ARBA" id="ARBA00023002"/>
    </source>
</evidence>
<keyword evidence="5" id="KW-0560">Oxidoreductase</keyword>
<dbReference type="NCBIfam" id="TIGR01036">
    <property type="entry name" value="pyrD_sub2"/>
    <property type="match status" value="1"/>
</dbReference>
<dbReference type="InterPro" id="IPR013785">
    <property type="entry name" value="Aldolase_TIM"/>
</dbReference>
<accession>A0A9W8SDC9</accession>
<feature type="compositionally biased region" description="Low complexity" evidence="7">
    <location>
        <begin position="14"/>
        <end position="24"/>
    </location>
</feature>
<dbReference type="InterPro" id="IPR005719">
    <property type="entry name" value="Dihydroorotate_DH_2"/>
</dbReference>
<evidence type="ECO:0000256" key="2">
    <source>
        <dbReference type="ARBA" id="ARBA00004725"/>
    </source>
</evidence>
<dbReference type="GO" id="GO:0004152">
    <property type="term" value="F:dihydroorotate dehydrogenase activity"/>
    <property type="evidence" value="ECO:0007669"/>
    <property type="project" value="InterPro"/>
</dbReference>
<reference evidence="9" key="1">
    <citation type="submission" date="2022-09" db="EMBL/GenBank/DDBJ databases">
        <title>Fusarium specimens isolated from Avocado Roots.</title>
        <authorList>
            <person name="Stajich J."/>
            <person name="Roper C."/>
            <person name="Heimlech-Rivalta G."/>
        </authorList>
    </citation>
    <scope>NUCLEOTIDE SEQUENCE</scope>
    <source>
        <strain evidence="9">CF00136</strain>
    </source>
</reference>
<dbReference type="Pfam" id="PF01180">
    <property type="entry name" value="DHO_dh"/>
    <property type="match status" value="1"/>
</dbReference>
<dbReference type="FunFam" id="3.20.20.70:FF:000242">
    <property type="entry name" value="Dihydroorotate reductase PyrE"/>
    <property type="match status" value="1"/>
</dbReference>
<dbReference type="Proteomes" id="UP001152049">
    <property type="component" value="Unassembled WGS sequence"/>
</dbReference>
<evidence type="ECO:0000259" key="8">
    <source>
        <dbReference type="Pfam" id="PF01180"/>
    </source>
</evidence>
<keyword evidence="3" id="KW-0285">Flavoprotein</keyword>
<dbReference type="EMBL" id="JAOQAZ010000002">
    <property type="protein sequence ID" value="KAJ4270192.1"/>
    <property type="molecule type" value="Genomic_DNA"/>
</dbReference>
<comment type="pathway">
    <text evidence="2">Pyrimidine metabolism; UMP biosynthesis via de novo pathway.</text>
</comment>
<keyword evidence="6" id="KW-0472">Membrane</keyword>
<dbReference type="SUPFAM" id="SSF51395">
    <property type="entry name" value="FMN-linked oxidoreductases"/>
    <property type="match status" value="1"/>
</dbReference>
<evidence type="ECO:0000256" key="4">
    <source>
        <dbReference type="ARBA" id="ARBA00022643"/>
    </source>
</evidence>
<dbReference type="GO" id="GO:0005743">
    <property type="term" value="C:mitochondrial inner membrane"/>
    <property type="evidence" value="ECO:0007669"/>
    <property type="project" value="TreeGrafter"/>
</dbReference>
<dbReference type="InterPro" id="IPR050074">
    <property type="entry name" value="DHO_dehydrogenase"/>
</dbReference>
<dbReference type="InterPro" id="IPR005720">
    <property type="entry name" value="Dihydroorotate_DH_cat"/>
</dbReference>
<keyword evidence="10" id="KW-1185">Reference proteome</keyword>
<dbReference type="Gene3D" id="3.20.20.70">
    <property type="entry name" value="Aldolase class I"/>
    <property type="match status" value="1"/>
</dbReference>
<evidence type="ECO:0000256" key="3">
    <source>
        <dbReference type="ARBA" id="ARBA00022630"/>
    </source>
</evidence>
<gene>
    <name evidence="9" type="primary">URA9</name>
    <name evidence="9" type="ORF">NW762_001868</name>
</gene>
<feature type="domain" description="Dihydroorotate dehydrogenase catalytic" evidence="8">
    <location>
        <begin position="124"/>
        <end position="468"/>
    </location>
</feature>
<evidence type="ECO:0000256" key="1">
    <source>
        <dbReference type="ARBA" id="ARBA00001917"/>
    </source>
</evidence>
<dbReference type="PANTHER" id="PTHR48109:SF4">
    <property type="entry name" value="DIHYDROOROTATE DEHYDROGENASE (QUINONE), MITOCHONDRIAL"/>
    <property type="match status" value="1"/>
</dbReference>
<feature type="region of interest" description="Disordered" evidence="7">
    <location>
        <begin position="14"/>
        <end position="44"/>
    </location>
</feature>
<proteinExistence type="predicted"/>
<dbReference type="PANTHER" id="PTHR48109">
    <property type="entry name" value="DIHYDROOROTATE DEHYDROGENASE (QUINONE), MITOCHONDRIAL-RELATED"/>
    <property type="match status" value="1"/>
</dbReference>
<protein>
    <submittedName>
        <fullName evidence="9">Dihydroorotate dehydrogenase (Quinone), mitochondrial</fullName>
    </submittedName>
</protein>
<keyword evidence="4" id="KW-0288">FMN</keyword>
<comment type="cofactor">
    <cofactor evidence="1">
        <name>FMN</name>
        <dbReference type="ChEBI" id="CHEBI:58210"/>
    </cofactor>
</comment>
<dbReference type="CDD" id="cd04738">
    <property type="entry name" value="DHOD_2_like"/>
    <property type="match status" value="1"/>
</dbReference>
<sequence>MSAALFRSRAAASGTRTASSARPAFPRTPVVQRRYQSSSSSGDGAGQLKVALYSSAAAAAIYASYLYATDTRAFFHRWVVPPFLRWAYPDAEDAHHAGTTALKVLYELNLNPRERDTTLNSPELVVSVFGTEVQNPIGISAGLDKDAQIPDALFDLGAGIVEVGGCTPLPQEGNPKPRVFRVPNLDGMVNRYGLNSRGADDMAIRLRDRLRRFARSLGVTEKDVLNGEANVPPGSLREGRLLAVQIAKNKETDERDEKAIADDYVYCVRRLARYADVLVVNVSSPNTPGLRDLQATEPLTRLLSAVVDEAAKTDRKQRPKVMVKVSPDEDEDTQMEGIVEAVHRSGVDGVIVGNTTKRRDGIIPEGVKLTAKERSNLMETGGYSGPAMYSRTLDLVGRYRKMLDSQSFKAAAGASGGAQKVIFATGGITNGEQAQKILNAGASVAMIYTGLTYGGSGTVTRIKQELKDGVKN</sequence>
<evidence type="ECO:0000313" key="10">
    <source>
        <dbReference type="Proteomes" id="UP001152049"/>
    </source>
</evidence>
<evidence type="ECO:0000313" key="9">
    <source>
        <dbReference type="EMBL" id="KAJ4270192.1"/>
    </source>
</evidence>